<dbReference type="Proteomes" id="UP001372338">
    <property type="component" value="Unassembled WGS sequence"/>
</dbReference>
<reference evidence="1 2" key="1">
    <citation type="submission" date="2024-01" db="EMBL/GenBank/DDBJ databases">
        <title>The genomes of 5 underutilized Papilionoideae crops provide insights into root nodulation and disease resistanc.</title>
        <authorList>
            <person name="Yuan L."/>
        </authorList>
    </citation>
    <scope>NUCLEOTIDE SEQUENCE [LARGE SCALE GENOMIC DNA]</scope>
    <source>
        <strain evidence="1">ZHUSHIDOU_FW_LH</strain>
        <tissue evidence="1">Leaf</tissue>
    </source>
</reference>
<dbReference type="EMBL" id="JAYWIO010000006">
    <property type="protein sequence ID" value="KAK7256371.1"/>
    <property type="molecule type" value="Genomic_DNA"/>
</dbReference>
<protein>
    <submittedName>
        <fullName evidence="1">Uncharacterized protein</fullName>
    </submittedName>
</protein>
<proteinExistence type="predicted"/>
<comment type="caution">
    <text evidence="1">The sequence shown here is derived from an EMBL/GenBank/DDBJ whole genome shotgun (WGS) entry which is preliminary data.</text>
</comment>
<gene>
    <name evidence="1" type="ORF">RIF29_29813</name>
</gene>
<evidence type="ECO:0000313" key="1">
    <source>
        <dbReference type="EMBL" id="KAK7256371.1"/>
    </source>
</evidence>
<organism evidence="1 2">
    <name type="scientific">Crotalaria pallida</name>
    <name type="common">Smooth rattlebox</name>
    <name type="synonym">Crotalaria striata</name>
    <dbReference type="NCBI Taxonomy" id="3830"/>
    <lineage>
        <taxon>Eukaryota</taxon>
        <taxon>Viridiplantae</taxon>
        <taxon>Streptophyta</taxon>
        <taxon>Embryophyta</taxon>
        <taxon>Tracheophyta</taxon>
        <taxon>Spermatophyta</taxon>
        <taxon>Magnoliopsida</taxon>
        <taxon>eudicotyledons</taxon>
        <taxon>Gunneridae</taxon>
        <taxon>Pentapetalae</taxon>
        <taxon>rosids</taxon>
        <taxon>fabids</taxon>
        <taxon>Fabales</taxon>
        <taxon>Fabaceae</taxon>
        <taxon>Papilionoideae</taxon>
        <taxon>50 kb inversion clade</taxon>
        <taxon>genistoids sensu lato</taxon>
        <taxon>core genistoids</taxon>
        <taxon>Crotalarieae</taxon>
        <taxon>Crotalaria</taxon>
    </lineage>
</organism>
<name>A0AAN9EFK3_CROPI</name>
<sequence>MKDLRIQEVSSEGSFPVECSDADEWEHDPAKARAAASSVEDHLFPLVSIMFCRGIIFYSGWVSKRGVGDISIWNLTCDTTCLSIHDYINESGRVDVFQILTLPPDVVPLKLGRGGARLEFLELLFLQISMKGGPGKAPLRTPAADVPNSAAPARRGLAQRGVLGCLLLRPSKLRKDQWLLLLPSFLSLPFNRLSVWRSFRESQATSNLCVRGRGLPRVRKKLPSGSHPTWPTSDDPPVPGYSVWSFTPVPEELRGRVKTLTSLILIPSLIRISLSQANGNRKSASRCP</sequence>
<evidence type="ECO:0000313" key="2">
    <source>
        <dbReference type="Proteomes" id="UP001372338"/>
    </source>
</evidence>
<accession>A0AAN9EFK3</accession>
<keyword evidence="2" id="KW-1185">Reference proteome</keyword>
<dbReference type="AlphaFoldDB" id="A0AAN9EFK3"/>